<dbReference type="InterPro" id="IPR045209">
    <property type="entry name" value="Rrp5"/>
</dbReference>
<feature type="domain" description="S1 motif" evidence="2">
    <location>
        <begin position="1083"/>
        <end position="1158"/>
    </location>
</feature>
<feature type="region of interest" description="Disordered" evidence="1">
    <location>
        <begin position="1200"/>
        <end position="1277"/>
    </location>
</feature>
<dbReference type="OrthoDB" id="412781at2759"/>
<organism evidence="3 4">
    <name type="scientific">Kipferlia bialata</name>
    <dbReference type="NCBI Taxonomy" id="797122"/>
    <lineage>
        <taxon>Eukaryota</taxon>
        <taxon>Metamonada</taxon>
        <taxon>Carpediemonas-like organisms</taxon>
        <taxon>Kipferlia</taxon>
    </lineage>
</organism>
<dbReference type="InterPro" id="IPR012340">
    <property type="entry name" value="NA-bd_OB-fold"/>
</dbReference>
<dbReference type="SMART" id="SM00316">
    <property type="entry name" value="S1"/>
    <property type="match status" value="5"/>
</dbReference>
<reference evidence="3 4" key="1">
    <citation type="journal article" date="2018" name="PLoS ONE">
        <title>The draft genome of Kipferlia bialata reveals reductive genome evolution in fornicate parasites.</title>
        <authorList>
            <person name="Tanifuji G."/>
            <person name="Takabayashi S."/>
            <person name="Kume K."/>
            <person name="Takagi M."/>
            <person name="Nakayama T."/>
            <person name="Kamikawa R."/>
            <person name="Inagaki Y."/>
            <person name="Hashimoto T."/>
        </authorList>
    </citation>
    <scope>NUCLEOTIDE SEQUENCE [LARGE SCALE GENOMIC DNA]</scope>
    <source>
        <strain evidence="3">NY0173</strain>
    </source>
</reference>
<evidence type="ECO:0000259" key="2">
    <source>
        <dbReference type="PROSITE" id="PS50126"/>
    </source>
</evidence>
<dbReference type="Gene3D" id="2.40.50.140">
    <property type="entry name" value="Nucleic acid-binding proteins"/>
    <property type="match status" value="3"/>
</dbReference>
<sequence>MDTRATAQVLAVCTHVKEHCLYVSTEDGDKTIYREDLVGDRKNADLKQFSWPGQYLIATASDNGKKRALTALPGAVNPPLREGCEGYAVMGILKNAEDWGFIVDVASPVRAVLRVDDVETCGLRVGMNVMCTVTGFNRKSKIAELAISSGPRRPEKTEDVATTDLAVLTPGTLICGDMVGTQPNGTVIVKYTDELSATVPLTHLNRELLLSASDTVGAQPTVASLTKCLQTMVKAKSVFRVISITSDSSSSVFTSETETATDKKVTSGIVLSSLDHIVNLAPPPASTIKGGVTRIVKAVSNKAKPDGPVRVYRPLSVHPPLPLVWGYKGEDTRGERDDVLIHCTTSNSGKTVSSESSAASLCLSVFHPFSATIKCRLASGQDMPSAPTGDTPAPTVVHPNFPAEVLANDIVKGTIKTCSEKGVVLEVGKIHVLVPPEHAADSAPSGHSERAIRLRKQILDRLKPGQEVTCRVITVDAPRQRIISSLKPGLLSLPLLESRKPYTVGSSWIERGVSKGTDKSNAFVARMINGSRIPLSSTVRESRTSLALTLPPLGTPMTVTVCPSKRPCVAPMVQKEELGKLLEDAGLAKAACAGLVLKISDHDRSLWSTLLSCFPVVPTNVREQVRAVPRSMLTVHNASVRAGMTGTVTGVHKVVPGGMEVLCSLQSKEGPVKCKAFLPLGLMAETLSASLVSAVELIRAFGANAPIAPLECVVLSNTDRSNVIVSTNPTFTQMSEDDAFTPFRDIHKVHAGDAVLGYVHSVSPARGYLVRSLDRAVAFLSPAEAASIPTDNLLDTSVSSALYVGASVRAFVQAIIEDGQNNKRRVDLTLKEPAATQARKLSKQRKSESRRKSMAKRARVERYPNVSVPLPFIPGSNGECVVPAPRYFAQLPPAGTQHQVRLGSLWFRVILGYDDNDRPIVGKVHAFDVNNDADLVDHPFSAFVPGQRLSYSLVKAATASEPLPTVSLSLAGEGMAEEEPIGVQSVSDLLAGRKYKGYVASVNVGGVYVSLGRNTTVLVTLSEVDDSFVSLDNVKDLYTPGTVVDVVITRKDKKGTRAWATLKPSITSCDTIMSMEEVCELVGSTVSGKVKAVSKPGVFVTINGTYPPVVGLARASDATDLHEASVAQLSKIYSVGTDVLCAVLKADANKKRVSLGLRAGHILAAGGDAGELASRYTAQMGKEGEEEQDERERDLQLMMEESDDEEEEAAGAAEEEDSESEADDALFGLDLMGAKKGKKDKKTMAKAKAVKRSAEAVAFEEKERAAMAAPVKRRPTD</sequence>
<gene>
    <name evidence="3" type="ORF">KIPB_005761</name>
</gene>
<feature type="domain" description="S1 motif" evidence="2">
    <location>
        <begin position="752"/>
        <end position="831"/>
    </location>
</feature>
<evidence type="ECO:0000313" key="3">
    <source>
        <dbReference type="EMBL" id="GIQ84298.1"/>
    </source>
</evidence>
<comment type="caution">
    <text evidence="3">The sequence shown here is derived from an EMBL/GenBank/DDBJ whole genome shotgun (WGS) entry which is preliminary data.</text>
</comment>
<name>A0A9K3GII2_9EUKA</name>
<dbReference type="GO" id="GO:0006364">
    <property type="term" value="P:rRNA processing"/>
    <property type="evidence" value="ECO:0007669"/>
    <property type="project" value="InterPro"/>
</dbReference>
<evidence type="ECO:0000313" key="4">
    <source>
        <dbReference type="Proteomes" id="UP000265618"/>
    </source>
</evidence>
<feature type="compositionally biased region" description="Acidic residues" evidence="1">
    <location>
        <begin position="1200"/>
        <end position="1224"/>
    </location>
</feature>
<keyword evidence="4" id="KW-1185">Reference proteome</keyword>
<accession>A0A9K3GII2</accession>
<dbReference type="InterPro" id="IPR003029">
    <property type="entry name" value="S1_domain"/>
</dbReference>
<feature type="compositionally biased region" description="Basic residues" evidence="1">
    <location>
        <begin position="1235"/>
        <end position="1251"/>
    </location>
</feature>
<feature type="region of interest" description="Disordered" evidence="1">
    <location>
        <begin position="833"/>
        <end position="859"/>
    </location>
</feature>
<dbReference type="PANTHER" id="PTHR23270">
    <property type="entry name" value="PROGRAMMED CELL DEATH PROTEIN 11 PRE-RRNA PROCESSING PROTEIN RRP5"/>
    <property type="match status" value="1"/>
</dbReference>
<dbReference type="AlphaFoldDB" id="A0A9K3GII2"/>
<dbReference type="PANTHER" id="PTHR23270:SF10">
    <property type="entry name" value="PROTEIN RRP5 HOMOLOG"/>
    <property type="match status" value="1"/>
</dbReference>
<dbReference type="EMBL" id="BDIP01001384">
    <property type="protein sequence ID" value="GIQ84298.1"/>
    <property type="molecule type" value="Genomic_DNA"/>
</dbReference>
<dbReference type="PROSITE" id="PS50126">
    <property type="entry name" value="S1"/>
    <property type="match status" value="4"/>
</dbReference>
<dbReference type="Proteomes" id="UP000265618">
    <property type="component" value="Unassembled WGS sequence"/>
</dbReference>
<dbReference type="SUPFAM" id="SSF50249">
    <property type="entry name" value="Nucleic acid-binding proteins"/>
    <property type="match status" value="3"/>
</dbReference>
<feature type="domain" description="S1 motif" evidence="2">
    <location>
        <begin position="992"/>
        <end position="1063"/>
    </location>
</feature>
<feature type="non-terminal residue" evidence="3">
    <location>
        <position position="1277"/>
    </location>
</feature>
<dbReference type="GO" id="GO:0003723">
    <property type="term" value="F:RNA binding"/>
    <property type="evidence" value="ECO:0007669"/>
    <property type="project" value="TreeGrafter"/>
</dbReference>
<evidence type="ECO:0000256" key="1">
    <source>
        <dbReference type="SAM" id="MobiDB-lite"/>
    </source>
</evidence>
<proteinExistence type="predicted"/>
<dbReference type="Pfam" id="PF00575">
    <property type="entry name" value="S1"/>
    <property type="match status" value="2"/>
</dbReference>
<feature type="domain" description="S1 motif" evidence="2">
    <location>
        <begin position="408"/>
        <end position="487"/>
    </location>
</feature>
<dbReference type="GO" id="GO:0032040">
    <property type="term" value="C:small-subunit processome"/>
    <property type="evidence" value="ECO:0007669"/>
    <property type="project" value="TreeGrafter"/>
</dbReference>
<protein>
    <recommendedName>
        <fullName evidence="2">S1 motif domain-containing protein</fullName>
    </recommendedName>
</protein>